<reference evidence="3" key="1">
    <citation type="journal article" date="2020" name="Nat. Commun.">
        <title>Genome sequence of the cluster root forming white lupin.</title>
        <authorList>
            <person name="Hufnagel B."/>
            <person name="Marques A."/>
            <person name="Soriano A."/>
            <person name="Marques L."/>
            <person name="Divol F."/>
            <person name="Doumas P."/>
            <person name="Sallet E."/>
            <person name="Mancinotti D."/>
            <person name="Carrere S."/>
            <person name="Marande W."/>
            <person name="Arribat S."/>
            <person name="Keller J."/>
            <person name="Huneau C."/>
            <person name="Blein T."/>
            <person name="Aime D."/>
            <person name="Laguerre M."/>
            <person name="Taylor J."/>
            <person name="Schubert V."/>
            <person name="Nelson M."/>
            <person name="Geu-Flores F."/>
            <person name="Crespi M."/>
            <person name="Gallardo-Guerrero K."/>
            <person name="Delaux P.-M."/>
            <person name="Salse J."/>
            <person name="Berges H."/>
            <person name="Guyot R."/>
            <person name="Gouzy J."/>
            <person name="Peret B."/>
        </authorList>
    </citation>
    <scope>NUCLEOTIDE SEQUENCE [LARGE SCALE GENOMIC DNA]</scope>
    <source>
        <strain evidence="3">cv. Amiga</strain>
    </source>
</reference>
<comment type="caution">
    <text evidence="2">The sequence shown here is derived from an EMBL/GenBank/DDBJ whole genome shotgun (WGS) entry which is preliminary data.</text>
</comment>
<accession>A0A6A4NN66</accession>
<protein>
    <submittedName>
        <fullName evidence="2">Uncharacterized protein</fullName>
    </submittedName>
</protein>
<dbReference type="Proteomes" id="UP000447434">
    <property type="component" value="Chromosome 17"/>
</dbReference>
<dbReference type="AlphaFoldDB" id="A0A6A4NN66"/>
<name>A0A6A4NN66_LUPAL</name>
<keyword evidence="1" id="KW-0812">Transmembrane</keyword>
<dbReference type="EMBL" id="WOCE01000017">
    <property type="protein sequence ID" value="KAE9595136.1"/>
    <property type="molecule type" value="Genomic_DNA"/>
</dbReference>
<keyword evidence="1" id="KW-0472">Membrane</keyword>
<evidence type="ECO:0000256" key="1">
    <source>
        <dbReference type="SAM" id="Phobius"/>
    </source>
</evidence>
<feature type="transmembrane region" description="Helical" evidence="1">
    <location>
        <begin position="31"/>
        <end position="52"/>
    </location>
</feature>
<feature type="transmembrane region" description="Helical" evidence="1">
    <location>
        <begin position="64"/>
        <end position="90"/>
    </location>
</feature>
<evidence type="ECO:0000313" key="3">
    <source>
        <dbReference type="Proteomes" id="UP000447434"/>
    </source>
</evidence>
<sequence length="109" mass="12939">MYLVLKSNLGNSIYRLINCINYKLREYNTLFWFNVQCTDLVFCSMYCFGILFNVQYVLLCSMHYLWMCLCFGVVDAYVLVFWIHCVMFVLNSVELGIMIFNNAQLNEGY</sequence>
<gene>
    <name evidence="2" type="ORF">Lalb_Chr17g0335541</name>
</gene>
<keyword evidence="3" id="KW-1185">Reference proteome</keyword>
<organism evidence="2 3">
    <name type="scientific">Lupinus albus</name>
    <name type="common">White lupine</name>
    <name type="synonym">Lupinus termis</name>
    <dbReference type="NCBI Taxonomy" id="3870"/>
    <lineage>
        <taxon>Eukaryota</taxon>
        <taxon>Viridiplantae</taxon>
        <taxon>Streptophyta</taxon>
        <taxon>Embryophyta</taxon>
        <taxon>Tracheophyta</taxon>
        <taxon>Spermatophyta</taxon>
        <taxon>Magnoliopsida</taxon>
        <taxon>eudicotyledons</taxon>
        <taxon>Gunneridae</taxon>
        <taxon>Pentapetalae</taxon>
        <taxon>rosids</taxon>
        <taxon>fabids</taxon>
        <taxon>Fabales</taxon>
        <taxon>Fabaceae</taxon>
        <taxon>Papilionoideae</taxon>
        <taxon>50 kb inversion clade</taxon>
        <taxon>genistoids sensu lato</taxon>
        <taxon>core genistoids</taxon>
        <taxon>Genisteae</taxon>
        <taxon>Lupinus</taxon>
    </lineage>
</organism>
<keyword evidence="1" id="KW-1133">Transmembrane helix</keyword>
<proteinExistence type="predicted"/>
<evidence type="ECO:0000313" key="2">
    <source>
        <dbReference type="EMBL" id="KAE9595136.1"/>
    </source>
</evidence>